<dbReference type="EnsemblMetazoa" id="MDOA014121-RA">
    <property type="protein sequence ID" value="MDOA014121-PA"/>
    <property type="gene ID" value="MDOA014121"/>
</dbReference>
<organism evidence="2">
    <name type="scientific">Musca domestica</name>
    <name type="common">House fly</name>
    <dbReference type="NCBI Taxonomy" id="7370"/>
    <lineage>
        <taxon>Eukaryota</taxon>
        <taxon>Metazoa</taxon>
        <taxon>Ecdysozoa</taxon>
        <taxon>Arthropoda</taxon>
        <taxon>Hexapoda</taxon>
        <taxon>Insecta</taxon>
        <taxon>Pterygota</taxon>
        <taxon>Neoptera</taxon>
        <taxon>Endopterygota</taxon>
        <taxon>Diptera</taxon>
        <taxon>Brachycera</taxon>
        <taxon>Muscomorpha</taxon>
        <taxon>Muscoidea</taxon>
        <taxon>Muscidae</taxon>
        <taxon>Musca</taxon>
    </lineage>
</organism>
<proteinExistence type="predicted"/>
<reference evidence="2" key="1">
    <citation type="submission" date="2020-05" db="UniProtKB">
        <authorList>
            <consortium name="EnsemblMetazoa"/>
        </authorList>
    </citation>
    <scope>IDENTIFICATION</scope>
    <source>
        <strain evidence="2">Aabys</strain>
    </source>
</reference>
<dbReference type="GO" id="GO:0003713">
    <property type="term" value="F:transcription coactivator activity"/>
    <property type="evidence" value="ECO:0007669"/>
    <property type="project" value="TreeGrafter"/>
</dbReference>
<dbReference type="PANTHER" id="PTHR15363:SF3">
    <property type="entry name" value="POU DOMAIN CLASS 2-ASSOCIATING FACTOR 1"/>
    <property type="match status" value="1"/>
</dbReference>
<accession>A0A1I8NDL4</accession>
<dbReference type="GO" id="GO:0090575">
    <property type="term" value="C:RNA polymerase II transcription regulator complex"/>
    <property type="evidence" value="ECO:0007669"/>
    <property type="project" value="TreeGrafter"/>
</dbReference>
<keyword evidence="3" id="KW-1185">Reference proteome</keyword>
<evidence type="ECO:0000313" key="2">
    <source>
        <dbReference type="EnsemblMetazoa" id="MDOA014121-PA"/>
    </source>
</evidence>
<dbReference type="GO" id="GO:0045944">
    <property type="term" value="P:positive regulation of transcription by RNA polymerase II"/>
    <property type="evidence" value="ECO:0007669"/>
    <property type="project" value="TreeGrafter"/>
</dbReference>
<dbReference type="OrthoDB" id="8067071at2759"/>
<dbReference type="GeneID" id="131804510"/>
<evidence type="ECO:0000256" key="1">
    <source>
        <dbReference type="SAM" id="SignalP"/>
    </source>
</evidence>
<evidence type="ECO:0000313" key="4">
    <source>
        <dbReference type="RefSeq" id="XP_058983471.1"/>
    </source>
</evidence>
<feature type="chain" id="PRO_5044561551" evidence="1">
    <location>
        <begin position="18"/>
        <end position="234"/>
    </location>
</feature>
<sequence length="234" mass="24542">MMKLFIVLFALVAVASADVSHLLNTEYLPPHQGAHSAPAVSYSAPAATYHVAASAPVVSYSAPAATYHVAESAPAVSYSAPAAVSYSAPAAVSYSAPAATYETYQASAPTATFSASEGYRYKTNKRSRRRHRRDVSTEYLPPVASYSAPAASYAAPAAVSYSAPAVSYSAPAAVSYSAPAAVSYSAPAATYSAPAYESYEVAGTAPAHSYSAAEGYRYKTQRRRVVKTSRRHRN</sequence>
<dbReference type="Proteomes" id="UP001652621">
    <property type="component" value="Unplaced"/>
</dbReference>
<feature type="signal peptide" evidence="1">
    <location>
        <begin position="1"/>
        <end position="17"/>
    </location>
</feature>
<dbReference type="VEuPathDB" id="VectorBase:MDOMA2_000115"/>
<dbReference type="InterPro" id="IPR004019">
    <property type="entry name" value="YLP_motif"/>
</dbReference>
<gene>
    <name evidence="4" type="primary">LOC131804510</name>
</gene>
<keyword evidence="1" id="KW-0732">Signal</keyword>
<dbReference type="Pfam" id="PF02757">
    <property type="entry name" value="YLP"/>
    <property type="match status" value="1"/>
</dbReference>
<dbReference type="PANTHER" id="PTHR15363">
    <property type="entry name" value="POU DOMAIN CLASS 2-ASSOCIATING FACTOR 1"/>
    <property type="match status" value="1"/>
</dbReference>
<dbReference type="AlphaFoldDB" id="A0A1I8NDL4"/>
<name>A0A1I8NDL4_MUSDO</name>
<reference evidence="4" key="2">
    <citation type="submission" date="2025-05" db="UniProtKB">
        <authorList>
            <consortium name="RefSeq"/>
        </authorList>
    </citation>
    <scope>IDENTIFICATION</scope>
    <source>
        <strain evidence="4">Aabys</strain>
        <tissue evidence="4">Whole body</tissue>
    </source>
</reference>
<dbReference type="eggNOG" id="ENOG502S8I6">
    <property type="taxonomic scope" value="Eukaryota"/>
</dbReference>
<protein>
    <submittedName>
        <fullName evidence="4">Cuticle protein 16.5-like</fullName>
    </submittedName>
</protein>
<dbReference type="VEuPathDB" id="VectorBase:MDOA014121"/>
<dbReference type="InterPro" id="IPR004011">
    <property type="entry name" value="Gyr_motif"/>
</dbReference>
<evidence type="ECO:0000313" key="3">
    <source>
        <dbReference type="Proteomes" id="UP001652621"/>
    </source>
</evidence>
<dbReference type="SMART" id="SM00713">
    <property type="entry name" value="GYR"/>
    <property type="match status" value="2"/>
</dbReference>
<dbReference type="RefSeq" id="XP_058983471.1">
    <property type="nucleotide sequence ID" value="XM_059127488.1"/>
</dbReference>